<reference evidence="2" key="1">
    <citation type="submission" date="2007-11" db="EMBL/GenBank/DDBJ databases">
        <title>Complete genome sequence of Clostridium phytofermentans ISDg.</title>
        <authorList>
            <person name="Leschine S.B."/>
            <person name="Warnick T.A."/>
            <person name="Blanchard J.L."/>
            <person name="Schnell D.J."/>
            <person name="Petit E.L."/>
            <person name="LaTouf W.G."/>
            <person name="Copeland A."/>
            <person name="Lucas S."/>
            <person name="Lapidus A."/>
            <person name="Barry K."/>
            <person name="Glavina del Rio T."/>
            <person name="Dalin E."/>
            <person name="Tice H."/>
            <person name="Pitluck S."/>
            <person name="Kiss H."/>
            <person name="Brettin T."/>
            <person name="Bruce D."/>
            <person name="Detter J.C."/>
            <person name="Han C."/>
            <person name="Kuske C."/>
            <person name="Schmutz J."/>
            <person name="Larimer F."/>
            <person name="Land M."/>
            <person name="Hauser L."/>
            <person name="Kyrpides N."/>
            <person name="Kim E.A."/>
            <person name="Richardson P."/>
        </authorList>
    </citation>
    <scope>NUCLEOTIDE SEQUENCE [LARGE SCALE GENOMIC DNA]</scope>
    <source>
        <strain evidence="2">ATCC 700394 / DSM 18823 / ISDg</strain>
    </source>
</reference>
<organism evidence="1 2">
    <name type="scientific">Lachnoclostridium phytofermentans (strain ATCC 700394 / DSM 18823 / ISDg)</name>
    <name type="common">Clostridium phytofermentans</name>
    <dbReference type="NCBI Taxonomy" id="357809"/>
    <lineage>
        <taxon>Bacteria</taxon>
        <taxon>Bacillati</taxon>
        <taxon>Bacillota</taxon>
        <taxon>Clostridia</taxon>
        <taxon>Lachnospirales</taxon>
        <taxon>Lachnospiraceae</taxon>
    </lineage>
</organism>
<dbReference type="STRING" id="357809.Cphy_3065"/>
<dbReference type="OrthoDB" id="9788327at2"/>
<accession>A9KQU3</accession>
<dbReference type="InterPro" id="IPR038765">
    <property type="entry name" value="Papain-like_cys_pep_sf"/>
</dbReference>
<protein>
    <recommendedName>
        <fullName evidence="3">Transglutaminase-like domain-containing protein</fullName>
    </recommendedName>
</protein>
<evidence type="ECO:0000313" key="1">
    <source>
        <dbReference type="EMBL" id="ABX43422.1"/>
    </source>
</evidence>
<gene>
    <name evidence="1" type="ordered locus">Cphy_3065</name>
</gene>
<dbReference type="HOGENOM" id="CLU_2477883_0_0_9"/>
<proteinExistence type="predicted"/>
<dbReference type="RefSeq" id="WP_012201073.1">
    <property type="nucleotide sequence ID" value="NC_010001.1"/>
</dbReference>
<dbReference type="Proteomes" id="UP000000370">
    <property type="component" value="Chromosome"/>
</dbReference>
<evidence type="ECO:0000313" key="2">
    <source>
        <dbReference type="Proteomes" id="UP000000370"/>
    </source>
</evidence>
<dbReference type="AlphaFoldDB" id="A9KQU3"/>
<evidence type="ECO:0008006" key="3">
    <source>
        <dbReference type="Google" id="ProtNLM"/>
    </source>
</evidence>
<dbReference type="EMBL" id="CP000885">
    <property type="protein sequence ID" value="ABX43422.1"/>
    <property type="molecule type" value="Genomic_DNA"/>
</dbReference>
<keyword evidence="2" id="KW-1185">Reference proteome</keyword>
<dbReference type="KEGG" id="cpy:Cphy_3065"/>
<dbReference type="SUPFAM" id="SSF54001">
    <property type="entry name" value="Cysteine proteinases"/>
    <property type="match status" value="1"/>
</dbReference>
<name>A9KQU3_LACP7</name>
<sequence>MLLDCLGIKNTEATGIAITRDGGGVHAWNRVEIDGKWYYIDLFWCANLQSKSTYFLTENIWDDHIMFSEGNDHINENGDVSYIRSLH</sequence>